<dbReference type="OMA" id="EPHEVMD"/>
<dbReference type="InterPro" id="IPR003657">
    <property type="entry name" value="WRKY_dom"/>
</dbReference>
<evidence type="ECO:0000256" key="4">
    <source>
        <dbReference type="ARBA" id="ARBA00023163"/>
    </source>
</evidence>
<evidence type="ECO:0000256" key="5">
    <source>
        <dbReference type="ARBA" id="ARBA00023242"/>
    </source>
</evidence>
<dbReference type="PROSITE" id="PS50811">
    <property type="entry name" value="WRKY"/>
    <property type="match status" value="1"/>
</dbReference>
<dbReference type="SMART" id="SM00774">
    <property type="entry name" value="WRKY"/>
    <property type="match status" value="1"/>
</dbReference>
<organism evidence="8">
    <name type="scientific">Triticum aestivum</name>
    <name type="common">Wheat</name>
    <dbReference type="NCBI Taxonomy" id="4565"/>
    <lineage>
        <taxon>Eukaryota</taxon>
        <taxon>Viridiplantae</taxon>
        <taxon>Streptophyta</taxon>
        <taxon>Embryophyta</taxon>
        <taxon>Tracheophyta</taxon>
        <taxon>Spermatophyta</taxon>
        <taxon>Magnoliopsida</taxon>
        <taxon>Liliopsida</taxon>
        <taxon>Poales</taxon>
        <taxon>Poaceae</taxon>
        <taxon>BOP clade</taxon>
        <taxon>Pooideae</taxon>
        <taxon>Triticodae</taxon>
        <taxon>Triticeae</taxon>
        <taxon>Triticinae</taxon>
        <taxon>Triticum</taxon>
    </lineage>
</organism>
<keyword evidence="5" id="KW-0539">Nucleus</keyword>
<name>A0A3B6C026_WHEAT</name>
<dbReference type="PANTHER" id="PTHR31282">
    <property type="entry name" value="WRKY TRANSCRIPTION FACTOR 21-RELATED"/>
    <property type="match status" value="1"/>
</dbReference>
<sequence length="380" mass="40205">MASCGGAGHDGGRSRPTVVYDDLVEVREHAATLQTILQGSPSVSAVDARELVKGMMAKLSSAMSVLGATSGSGVESSLGTGRGPGPGGRRKKPGTALSGPHRRSSSRRRSKSPFINMVTARTLNDGKTWRKYGQKYIHASTSPRSYYRCSHKPDQGCQATRQVQESDSNPSEYIISYYGQHTCKDPSTFRSLLIQGAADAAPPADCSNLISFQSINGAAASTSTSAFAHHVVKEAVDLHPVPYSRFFNYSSWPPVQEGMSSGSLSPAGHGKFMQYAGGQLVNVIGRRTLPLTVGSAPAEYWPVVGAASVDTDAGAGMDSFPSSPSSLGLMSGSLGGSFGNNIYDDDLFDLIPDQGRVPMHMHACNTRPTLHAWGSSNIFL</sequence>
<evidence type="ECO:0000256" key="6">
    <source>
        <dbReference type="SAM" id="MobiDB-lite"/>
    </source>
</evidence>
<gene>
    <name evidence="8" type="ORF">CFC21_021732</name>
</gene>
<comment type="caution">
    <text evidence="8">The sequence shown here is derived from an EMBL/GenBank/DDBJ whole genome shotgun (WGS) entry which is preliminary data.</text>
</comment>
<evidence type="ECO:0000259" key="7">
    <source>
        <dbReference type="PROSITE" id="PS50811"/>
    </source>
</evidence>
<dbReference type="STRING" id="4565.A0A0M4CBE0"/>
<protein>
    <recommendedName>
        <fullName evidence="7">WRKY domain-containing protein</fullName>
    </recommendedName>
</protein>
<keyword evidence="3" id="KW-0238">DNA-binding</keyword>
<feature type="compositionally biased region" description="Basic residues" evidence="6">
    <location>
        <begin position="100"/>
        <end position="111"/>
    </location>
</feature>
<feature type="domain" description="WRKY" evidence="7">
    <location>
        <begin position="118"/>
        <end position="186"/>
    </location>
</feature>
<dbReference type="InterPro" id="IPR036576">
    <property type="entry name" value="WRKY_dom_sf"/>
</dbReference>
<evidence type="ECO:0000256" key="2">
    <source>
        <dbReference type="ARBA" id="ARBA00023015"/>
    </source>
</evidence>
<evidence type="ECO:0000256" key="3">
    <source>
        <dbReference type="ARBA" id="ARBA00023125"/>
    </source>
</evidence>
<dbReference type="Pfam" id="PF03106">
    <property type="entry name" value="WRKY"/>
    <property type="match status" value="1"/>
</dbReference>
<evidence type="ECO:0000256" key="1">
    <source>
        <dbReference type="ARBA" id="ARBA00004123"/>
    </source>
</evidence>
<dbReference type="Proteomes" id="UP000815260">
    <property type="component" value="Chromosome 2B"/>
</dbReference>
<reference evidence="8" key="1">
    <citation type="journal article" date="2017" name="Gigascience">
        <title>The first near-complete assembly of the hexaploid bread wheat genome, Triticum aestivum.</title>
        <authorList>
            <person name="Zimin A.V."/>
            <person name="Puiu D."/>
            <person name="Hall R."/>
            <person name="Kingan S."/>
            <person name="Clavijo B.J."/>
            <person name="Salzberg S.L."/>
        </authorList>
    </citation>
    <scope>NUCLEOTIDE SEQUENCE</scope>
    <source>
        <tissue evidence="8">Leaf</tissue>
    </source>
</reference>
<feature type="region of interest" description="Disordered" evidence="6">
    <location>
        <begin position="68"/>
        <end position="113"/>
    </location>
</feature>
<keyword evidence="4" id="KW-0804">Transcription</keyword>
<proteinExistence type="predicted"/>
<dbReference type="Gene3D" id="2.20.25.80">
    <property type="entry name" value="WRKY domain"/>
    <property type="match status" value="1"/>
</dbReference>
<accession>A0A3B6C026</accession>
<comment type="subcellular location">
    <subcellularLocation>
        <location evidence="1">Nucleus</location>
    </subcellularLocation>
</comment>
<keyword evidence="2" id="KW-0805">Transcription regulation</keyword>
<feature type="compositionally biased region" description="Polar residues" evidence="6">
    <location>
        <begin position="68"/>
        <end position="78"/>
    </location>
</feature>
<dbReference type="EMBL" id="CM022215">
    <property type="protein sequence ID" value="KAF7006723.1"/>
    <property type="molecule type" value="Genomic_DNA"/>
</dbReference>
<reference evidence="8" key="2">
    <citation type="submission" date="2020-03" db="EMBL/GenBank/DDBJ databases">
        <title>The second near-complete assembly of the hexaploid bread wheat (Triticum aestivum) genome.</title>
        <authorList>
            <person name="Zimin A.V."/>
            <person name="Puiu D."/>
            <person name="Shumante A."/>
            <person name="Alonge M."/>
            <person name="Salzberg S.L."/>
        </authorList>
    </citation>
    <scope>NUCLEOTIDE SEQUENCE</scope>
    <source>
        <tissue evidence="8">Leaf</tissue>
    </source>
</reference>
<evidence type="ECO:0000313" key="8">
    <source>
        <dbReference type="EMBL" id="KAF7006723.1"/>
    </source>
</evidence>
<dbReference type="SUPFAM" id="SSF118290">
    <property type="entry name" value="WRKY DNA-binding domain"/>
    <property type="match status" value="1"/>
</dbReference>
<dbReference type="InterPro" id="IPR044810">
    <property type="entry name" value="WRKY_plant"/>
</dbReference>